<feature type="compositionally biased region" description="Low complexity" evidence="1">
    <location>
        <begin position="100"/>
        <end position="113"/>
    </location>
</feature>
<feature type="compositionally biased region" description="Polar residues" evidence="1">
    <location>
        <begin position="82"/>
        <end position="91"/>
    </location>
</feature>
<feature type="region of interest" description="Disordered" evidence="1">
    <location>
        <begin position="11"/>
        <end position="39"/>
    </location>
</feature>
<feature type="region of interest" description="Disordered" evidence="1">
    <location>
        <begin position="421"/>
        <end position="459"/>
    </location>
</feature>
<feature type="compositionally biased region" description="Polar residues" evidence="1">
    <location>
        <begin position="445"/>
        <end position="455"/>
    </location>
</feature>
<evidence type="ECO:0000313" key="2">
    <source>
        <dbReference type="EMBL" id="CAE8721418.1"/>
    </source>
</evidence>
<dbReference type="PANTHER" id="PTHR20916">
    <property type="entry name" value="CYSTEINE AND GLYCINE-RICH PROTEIN 2 BINDING PROTEIN"/>
    <property type="match status" value="1"/>
</dbReference>
<name>A0A813LAQ9_POLGL</name>
<dbReference type="GO" id="GO:0004402">
    <property type="term" value="F:histone acetyltransferase activity"/>
    <property type="evidence" value="ECO:0007669"/>
    <property type="project" value="TreeGrafter"/>
</dbReference>
<feature type="region of interest" description="Disordered" evidence="1">
    <location>
        <begin position="61"/>
        <end position="113"/>
    </location>
</feature>
<comment type="caution">
    <text evidence="2">The sequence shown here is derived from an EMBL/GenBank/DDBJ whole genome shotgun (WGS) entry which is preliminary data.</text>
</comment>
<dbReference type="AlphaFoldDB" id="A0A813LAQ9"/>
<evidence type="ECO:0000256" key="1">
    <source>
        <dbReference type="SAM" id="MobiDB-lite"/>
    </source>
</evidence>
<feature type="region of interest" description="Disordered" evidence="1">
    <location>
        <begin position="155"/>
        <end position="183"/>
    </location>
</feature>
<organism evidence="2 3">
    <name type="scientific">Polarella glacialis</name>
    <name type="common">Dinoflagellate</name>
    <dbReference type="NCBI Taxonomy" id="89957"/>
    <lineage>
        <taxon>Eukaryota</taxon>
        <taxon>Sar</taxon>
        <taxon>Alveolata</taxon>
        <taxon>Dinophyceae</taxon>
        <taxon>Suessiales</taxon>
        <taxon>Suessiaceae</taxon>
        <taxon>Polarella</taxon>
    </lineage>
</organism>
<accession>A0A813LAQ9</accession>
<feature type="region of interest" description="Disordered" evidence="1">
    <location>
        <begin position="577"/>
        <end position="623"/>
    </location>
</feature>
<dbReference type="Proteomes" id="UP000626109">
    <property type="component" value="Unassembled WGS sequence"/>
</dbReference>
<reference evidence="2" key="1">
    <citation type="submission" date="2021-02" db="EMBL/GenBank/DDBJ databases">
        <authorList>
            <person name="Dougan E. K."/>
            <person name="Rhodes N."/>
            <person name="Thang M."/>
            <person name="Chan C."/>
        </authorList>
    </citation>
    <scope>NUCLEOTIDE SEQUENCE</scope>
</reference>
<evidence type="ECO:0000313" key="3">
    <source>
        <dbReference type="Proteomes" id="UP000626109"/>
    </source>
</evidence>
<feature type="compositionally biased region" description="Polar residues" evidence="1">
    <location>
        <begin position="155"/>
        <end position="164"/>
    </location>
</feature>
<feature type="compositionally biased region" description="Polar residues" evidence="1">
    <location>
        <begin position="327"/>
        <end position="354"/>
    </location>
</feature>
<gene>
    <name evidence="2" type="ORF">PGLA2088_LOCUS41917</name>
</gene>
<dbReference type="EMBL" id="CAJNNW010034051">
    <property type="protein sequence ID" value="CAE8721418.1"/>
    <property type="molecule type" value="Genomic_DNA"/>
</dbReference>
<protein>
    <submittedName>
        <fullName evidence="2">Uncharacterized protein</fullName>
    </submittedName>
</protein>
<feature type="region of interest" description="Disordered" evidence="1">
    <location>
        <begin position="325"/>
        <end position="370"/>
    </location>
</feature>
<sequence>MVSSIDALLEKTAPGENHRAASPAEFPRPVSRGSRWTRQRGQSLPVPLVQPVQPVQHVQLEQAVSTSSTTADLHHSPVQLLQPVSSSSTTAEDLHHSRTSSDLPSASSSGSSAAGLLPLQQHQHQHQYQQQPQLQPEQLATAGNSRFGAILSPAANNNYNNRSPSPAAVRSWAPPEADSSAVSMTTPVKLRPETLGMDDTTPMPLERNLRNTCQQMAPEVVDCNELLPYSPREDLRQQMAPEVVDCDELLPYSPREDLRRTCQQMALVVDCKELLPCSPRESASGEMPGFKLRHAASSERQPAAPFLLPKQPMQTSATPICSDGKLQEQQQPLKPAASATSTETDSRAASTSDNHMGATIMPAPSQRSRQGTAAMTALTLPPPTIPSILATLSARTGVLAGSGADVGAVTRSLRRASSAAELGSAASRVHSNNNNNNNNNTNNNRPTTASITSFSRPPKVPALPLRDIQRVLPRPPPATDRAPGLPRSSCCWSGTCAESKSEAVLVSARRASRSGQRALVLSGGSRHLPGDLHCNNNSGASSARPWDLHCGASSARPWDNQLYGGALGQLWDSSVRPTSTFENSEEALSAPHAPRGGRRSNNNCNNNDNDNNNDNNGQREAVAVCPDTPPLCRPCHAR</sequence>
<proteinExistence type="predicted"/>
<feature type="compositionally biased region" description="Low complexity" evidence="1">
    <location>
        <begin position="421"/>
        <end position="444"/>
    </location>
</feature>
<feature type="compositionally biased region" description="Low complexity" evidence="1">
    <location>
        <begin position="601"/>
        <end position="616"/>
    </location>
</feature>
<feature type="compositionally biased region" description="Polar residues" evidence="1">
    <location>
        <begin position="62"/>
        <end position="71"/>
    </location>
</feature>
<dbReference type="PANTHER" id="PTHR20916:SF26">
    <property type="entry name" value="CYSTEINE-RICH PROTEIN 2-BINDING PROTEIN"/>
    <property type="match status" value="1"/>
</dbReference>